<dbReference type="AlphaFoldDB" id="A0A1C5G989"/>
<name>A0A1C5G989_MICEH</name>
<organism evidence="2 3">
    <name type="scientific">Micromonospora echinofusca</name>
    <dbReference type="NCBI Taxonomy" id="47858"/>
    <lineage>
        <taxon>Bacteria</taxon>
        <taxon>Bacillati</taxon>
        <taxon>Actinomycetota</taxon>
        <taxon>Actinomycetes</taxon>
        <taxon>Micromonosporales</taxon>
        <taxon>Micromonosporaceae</taxon>
        <taxon>Micromonospora</taxon>
    </lineage>
</organism>
<dbReference type="EMBL" id="LT607733">
    <property type="protein sequence ID" value="SCG15586.1"/>
    <property type="molecule type" value="Genomic_DNA"/>
</dbReference>
<keyword evidence="3" id="KW-1185">Reference proteome</keyword>
<proteinExistence type="predicted"/>
<evidence type="ECO:0000313" key="3">
    <source>
        <dbReference type="Proteomes" id="UP000198251"/>
    </source>
</evidence>
<evidence type="ECO:0008006" key="4">
    <source>
        <dbReference type="Google" id="ProtNLM"/>
    </source>
</evidence>
<reference evidence="2 3" key="1">
    <citation type="submission" date="2016-06" db="EMBL/GenBank/DDBJ databases">
        <authorList>
            <person name="Kjaerup R.B."/>
            <person name="Dalgaard T.S."/>
            <person name="Juul-Madsen H.R."/>
        </authorList>
    </citation>
    <scope>NUCLEOTIDE SEQUENCE [LARGE SCALE GENOMIC DNA]</scope>
    <source>
        <strain evidence="2 3">DSM 43913</strain>
    </source>
</reference>
<feature type="transmembrane region" description="Helical" evidence="1">
    <location>
        <begin position="21"/>
        <end position="46"/>
    </location>
</feature>
<keyword evidence="1" id="KW-1133">Transmembrane helix</keyword>
<keyword evidence="1" id="KW-0472">Membrane</keyword>
<dbReference type="Proteomes" id="UP000198251">
    <property type="component" value="Chromosome I"/>
</dbReference>
<sequence length="497" mass="53002">MTTMTTDQQIRTYGGWRRSRGMGLLGLGPAQTLTVFAAITSLLIAASISMTALAWVAAPAVATIALLLLRWDGVPLATGIIRRVRWLIGTTRGYTSYRSGVMAVGESALQLPGVLAPTTVLTVTDEAGGNYGVVYNRRLGSMTVTLRCAATSTWLADPDATASWVANWGGWLANLGYLPTVQHIAVTVDTAPDPGSRLSDYISGRIVPHGPAAARRVLQRLVEVSPAAAADVGTRVSITFNPAASPTKPKGVEEALAEISRALTGLQDSLGSCGLTVLGRATADQVTAIVRTAYDPVIRGDVARLGARGGDLARWLDWDSAGPVAAEEHVDRYVHDSGTSVTWSMHEAPRQSVHADVLARLLAPGPYTKRVSLIYRPLPAGDAARVVEAEVNAAQFRQAYHRAQKRDESARDLADRERANQTAREEAVGAGVGLMSLFCTVTVLNPEDLGKAVADVESRADIAKIRFRRMWASQAAGFATTLPCGVCPPQLSRHWPR</sequence>
<protein>
    <recommendedName>
        <fullName evidence="4">PrgI family protein</fullName>
    </recommendedName>
</protein>
<evidence type="ECO:0000256" key="1">
    <source>
        <dbReference type="SAM" id="Phobius"/>
    </source>
</evidence>
<dbReference type="NCBIfam" id="NF042935">
    <property type="entry name" value="SCO6880_fam"/>
    <property type="match status" value="1"/>
</dbReference>
<dbReference type="InterPro" id="IPR049978">
    <property type="entry name" value="SCO6880-like"/>
</dbReference>
<evidence type="ECO:0000313" key="2">
    <source>
        <dbReference type="EMBL" id="SCG15586.1"/>
    </source>
</evidence>
<keyword evidence="1" id="KW-0812">Transmembrane</keyword>
<gene>
    <name evidence="2" type="ORF">GA0070610_1821</name>
</gene>
<accession>A0A1C5G989</accession>